<dbReference type="EMBL" id="LANV01000001">
    <property type="protein sequence ID" value="KJV65113.1"/>
    <property type="molecule type" value="Genomic_DNA"/>
</dbReference>
<evidence type="ECO:0000313" key="2">
    <source>
        <dbReference type="Proteomes" id="UP000033441"/>
    </source>
</evidence>
<sequence length="50" mass="5973">MSEIYYALHWLLLFQDKKCFAIDGKCLPNIKMISGFYVEMGRVLFVVRVW</sequence>
<accession>A0A0F3NAL2</accession>
<protein>
    <submittedName>
        <fullName evidence="1">Uncharacterized protein</fullName>
    </submittedName>
</protein>
<dbReference type="AlphaFoldDB" id="A0A0F3NAL2"/>
<evidence type="ECO:0000313" key="1">
    <source>
        <dbReference type="EMBL" id="KJV65113.1"/>
    </source>
</evidence>
<reference evidence="1 2" key="1">
    <citation type="submission" date="2015-02" db="EMBL/GenBank/DDBJ databases">
        <title>Genome Sequencing of Rickettsiales.</title>
        <authorList>
            <person name="Daugherty S.C."/>
            <person name="Su Q."/>
            <person name="Abolude K."/>
            <person name="Beier-Sexton M."/>
            <person name="Carlyon J.A."/>
            <person name="Carter R."/>
            <person name="Day N.P."/>
            <person name="Dumler S.J."/>
            <person name="Dyachenko V."/>
            <person name="Godinez A."/>
            <person name="Kurtti T.J."/>
            <person name="Lichay M."/>
            <person name="Mullins K.E."/>
            <person name="Ott S."/>
            <person name="Pappas-Brown V."/>
            <person name="Paris D.H."/>
            <person name="Patel P."/>
            <person name="Richards A.L."/>
            <person name="Sadzewicz L."/>
            <person name="Sears K."/>
            <person name="Seidman D."/>
            <person name="Sengamalay N."/>
            <person name="Stenos J."/>
            <person name="Tallon L.J."/>
            <person name="Vincent G."/>
            <person name="Fraser C.M."/>
            <person name="Munderloh U."/>
            <person name="Dunning-Hotopp J.C."/>
        </authorList>
    </citation>
    <scope>NUCLEOTIDE SEQUENCE [LARGE SCALE GENOMIC DNA]</scope>
    <source>
        <strain evidence="1 2">ApMUC09</strain>
    </source>
</reference>
<dbReference type="PATRIC" id="fig|1359152.3.peg.785"/>
<comment type="caution">
    <text evidence="1">The sequence shown here is derived from an EMBL/GenBank/DDBJ whole genome shotgun (WGS) entry which is preliminary data.</text>
</comment>
<organism evidence="1 2">
    <name type="scientific">Anaplasma phagocytophilum str. ApMUC09</name>
    <dbReference type="NCBI Taxonomy" id="1359152"/>
    <lineage>
        <taxon>Bacteria</taxon>
        <taxon>Pseudomonadati</taxon>
        <taxon>Pseudomonadota</taxon>
        <taxon>Alphaproteobacteria</taxon>
        <taxon>Rickettsiales</taxon>
        <taxon>Anaplasmataceae</taxon>
        <taxon>Anaplasma</taxon>
        <taxon>phagocytophilum group</taxon>
    </lineage>
</organism>
<proteinExistence type="predicted"/>
<gene>
    <name evidence="1" type="ORF">APHMUC_0743</name>
</gene>
<name>A0A0F3NAL2_ANAPH</name>
<dbReference type="Proteomes" id="UP000033441">
    <property type="component" value="Unassembled WGS sequence"/>
</dbReference>